<dbReference type="EMBL" id="QRDP01000004">
    <property type="protein sequence ID" value="RED17146.1"/>
    <property type="molecule type" value="Genomic_DNA"/>
</dbReference>
<evidence type="ECO:0000256" key="3">
    <source>
        <dbReference type="ARBA" id="ARBA00022448"/>
    </source>
</evidence>
<dbReference type="SUPFAM" id="SSF74653">
    <property type="entry name" value="TolA/TonB C-terminal domain"/>
    <property type="match status" value="1"/>
</dbReference>
<evidence type="ECO:0000313" key="13">
    <source>
        <dbReference type="EMBL" id="RED17146.1"/>
    </source>
</evidence>
<evidence type="ECO:0000256" key="10">
    <source>
        <dbReference type="SAM" id="MobiDB-lite"/>
    </source>
</evidence>
<evidence type="ECO:0000256" key="1">
    <source>
        <dbReference type="ARBA" id="ARBA00004383"/>
    </source>
</evidence>
<evidence type="ECO:0000313" key="14">
    <source>
        <dbReference type="Proteomes" id="UP000256310"/>
    </source>
</evidence>
<reference evidence="13 14" key="1">
    <citation type="submission" date="2018-07" db="EMBL/GenBank/DDBJ databases">
        <title>Genomic Encyclopedia of Type Strains, Phase IV (KMG-IV): sequencing the most valuable type-strain genomes for metagenomic binning, comparative biology and taxonomic classification.</title>
        <authorList>
            <person name="Goeker M."/>
        </authorList>
    </citation>
    <scope>NUCLEOTIDE SEQUENCE [LARGE SCALE GENOMIC DNA]</scope>
    <source>
        <strain evidence="13 14">DSM 26725</strain>
    </source>
</reference>
<organism evidence="13 14">
    <name type="scientific">Parasphingopyxis lamellibrachiae</name>
    <dbReference type="NCBI Taxonomy" id="680125"/>
    <lineage>
        <taxon>Bacteria</taxon>
        <taxon>Pseudomonadati</taxon>
        <taxon>Pseudomonadota</taxon>
        <taxon>Alphaproteobacteria</taxon>
        <taxon>Sphingomonadales</taxon>
        <taxon>Sphingomonadaceae</taxon>
        <taxon>Parasphingopyxis</taxon>
    </lineage>
</organism>
<keyword evidence="6 11" id="KW-0812">Transmembrane</keyword>
<dbReference type="Gene3D" id="3.30.1150.10">
    <property type="match status" value="1"/>
</dbReference>
<name>A0A3D9FJ78_9SPHN</name>
<comment type="similarity">
    <text evidence="2">Belongs to the TonB family.</text>
</comment>
<evidence type="ECO:0000256" key="9">
    <source>
        <dbReference type="ARBA" id="ARBA00023136"/>
    </source>
</evidence>
<dbReference type="InterPro" id="IPR006260">
    <property type="entry name" value="TonB/TolA_C"/>
</dbReference>
<comment type="caution">
    <text evidence="13">The sequence shown here is derived from an EMBL/GenBank/DDBJ whole genome shotgun (WGS) entry which is preliminary data.</text>
</comment>
<protein>
    <submittedName>
        <fullName evidence="13">Outer membrane transport energization protein TonB</fullName>
    </submittedName>
</protein>
<keyword evidence="5" id="KW-0997">Cell inner membrane</keyword>
<dbReference type="InterPro" id="IPR051045">
    <property type="entry name" value="TonB-dependent_transducer"/>
</dbReference>
<keyword evidence="7" id="KW-0653">Protein transport</keyword>
<feature type="domain" description="TonB C-terminal" evidence="12">
    <location>
        <begin position="126"/>
        <end position="216"/>
    </location>
</feature>
<dbReference type="Proteomes" id="UP000256310">
    <property type="component" value="Unassembled WGS sequence"/>
</dbReference>
<evidence type="ECO:0000256" key="7">
    <source>
        <dbReference type="ARBA" id="ARBA00022927"/>
    </source>
</evidence>
<feature type="compositionally biased region" description="Pro residues" evidence="10">
    <location>
        <begin position="76"/>
        <end position="89"/>
    </location>
</feature>
<evidence type="ECO:0000256" key="8">
    <source>
        <dbReference type="ARBA" id="ARBA00022989"/>
    </source>
</evidence>
<sequence length="216" mass="23192">MAGHTSKQSSFLGQSRHSGSGFAIVIGLHAAAIAVAFLMKSGAIRLADPGEPPEVVNIVRPQDPDPLPQQTGPETALPPPPVATPTPVPTPPGRITFTEAPEIRPVPPLPPVTPIVEATPEPVLVAARIHPSHRGALQPRYPAALIRQEIEGSCTIRVHIAANGRVIAAEPVRATHPAFCEATQRQALRRWRFEPATRDGVTVDSWQQHVVEFRIT</sequence>
<evidence type="ECO:0000259" key="12">
    <source>
        <dbReference type="PROSITE" id="PS52015"/>
    </source>
</evidence>
<evidence type="ECO:0000256" key="11">
    <source>
        <dbReference type="SAM" id="Phobius"/>
    </source>
</evidence>
<dbReference type="InterPro" id="IPR037682">
    <property type="entry name" value="TonB_C"/>
</dbReference>
<accession>A0A3D9FJ78</accession>
<dbReference type="PROSITE" id="PS52015">
    <property type="entry name" value="TONB_CTD"/>
    <property type="match status" value="1"/>
</dbReference>
<gene>
    <name evidence="13" type="ORF">DFR46_2184</name>
</gene>
<evidence type="ECO:0000256" key="6">
    <source>
        <dbReference type="ARBA" id="ARBA00022692"/>
    </source>
</evidence>
<dbReference type="Pfam" id="PF03544">
    <property type="entry name" value="TonB_C"/>
    <property type="match status" value="1"/>
</dbReference>
<dbReference type="NCBIfam" id="TIGR01352">
    <property type="entry name" value="tonB_Cterm"/>
    <property type="match status" value="1"/>
</dbReference>
<keyword evidence="8 11" id="KW-1133">Transmembrane helix</keyword>
<evidence type="ECO:0000256" key="2">
    <source>
        <dbReference type="ARBA" id="ARBA00006555"/>
    </source>
</evidence>
<evidence type="ECO:0000256" key="4">
    <source>
        <dbReference type="ARBA" id="ARBA00022475"/>
    </source>
</evidence>
<dbReference type="PANTHER" id="PTHR33446:SF2">
    <property type="entry name" value="PROTEIN TONB"/>
    <property type="match status" value="1"/>
</dbReference>
<evidence type="ECO:0000256" key="5">
    <source>
        <dbReference type="ARBA" id="ARBA00022519"/>
    </source>
</evidence>
<dbReference type="GO" id="GO:0015031">
    <property type="term" value="P:protein transport"/>
    <property type="evidence" value="ECO:0007669"/>
    <property type="project" value="UniProtKB-KW"/>
</dbReference>
<feature type="region of interest" description="Disordered" evidence="10">
    <location>
        <begin position="54"/>
        <end position="89"/>
    </location>
</feature>
<keyword evidence="4" id="KW-1003">Cell membrane</keyword>
<dbReference type="GO" id="GO:0098797">
    <property type="term" value="C:plasma membrane protein complex"/>
    <property type="evidence" value="ECO:0007669"/>
    <property type="project" value="TreeGrafter"/>
</dbReference>
<comment type="subcellular location">
    <subcellularLocation>
        <location evidence="1">Cell inner membrane</location>
        <topology evidence="1">Single-pass membrane protein</topology>
        <orientation evidence="1">Periplasmic side</orientation>
    </subcellularLocation>
</comment>
<dbReference type="GO" id="GO:0055085">
    <property type="term" value="P:transmembrane transport"/>
    <property type="evidence" value="ECO:0007669"/>
    <property type="project" value="InterPro"/>
</dbReference>
<dbReference type="RefSeq" id="WP_245953825.1">
    <property type="nucleotide sequence ID" value="NZ_QRDP01000004.1"/>
</dbReference>
<keyword evidence="3" id="KW-0813">Transport</keyword>
<feature type="transmembrane region" description="Helical" evidence="11">
    <location>
        <begin position="20"/>
        <end position="39"/>
    </location>
</feature>
<dbReference type="PANTHER" id="PTHR33446">
    <property type="entry name" value="PROTEIN TONB-RELATED"/>
    <property type="match status" value="1"/>
</dbReference>
<keyword evidence="14" id="KW-1185">Reference proteome</keyword>
<dbReference type="GO" id="GO:0031992">
    <property type="term" value="F:energy transducer activity"/>
    <property type="evidence" value="ECO:0007669"/>
    <property type="project" value="TreeGrafter"/>
</dbReference>
<proteinExistence type="inferred from homology"/>
<keyword evidence="9 11" id="KW-0472">Membrane</keyword>
<dbReference type="AlphaFoldDB" id="A0A3D9FJ78"/>